<evidence type="ECO:0000256" key="1">
    <source>
        <dbReference type="SAM" id="MobiDB-lite"/>
    </source>
</evidence>
<evidence type="ECO:0000313" key="3">
    <source>
        <dbReference type="Proteomes" id="UP000324222"/>
    </source>
</evidence>
<feature type="region of interest" description="Disordered" evidence="1">
    <location>
        <begin position="65"/>
        <end position="84"/>
    </location>
</feature>
<keyword evidence="3" id="KW-1185">Reference proteome</keyword>
<feature type="compositionally biased region" description="Low complexity" evidence="1">
    <location>
        <begin position="125"/>
        <end position="144"/>
    </location>
</feature>
<feature type="compositionally biased region" description="Pro residues" evidence="1">
    <location>
        <begin position="109"/>
        <end position="119"/>
    </location>
</feature>
<dbReference type="EMBL" id="VSRR010011491">
    <property type="protein sequence ID" value="MPC53250.1"/>
    <property type="molecule type" value="Genomic_DNA"/>
</dbReference>
<evidence type="ECO:0000313" key="2">
    <source>
        <dbReference type="EMBL" id="MPC53250.1"/>
    </source>
</evidence>
<dbReference type="Proteomes" id="UP000324222">
    <property type="component" value="Unassembled WGS sequence"/>
</dbReference>
<sequence>MCYFFVFVYLYHVGFHGNLWAKRDTFFGYLISQSPPARKPLPRVRKPRLHSPAYTRLLQDSNLWASRPLRPQSTHGSTVPRRLPLPITQFPPSNIHLPCLLSTSTNLSRPPPIPSPSQPRPTQFRAAKPSPAQPRAAQPNAAPSTSFNSLQTWLILLTNVAQDSQVKEVRHDYSGATRGILAQNSRLVILTC</sequence>
<proteinExistence type="predicted"/>
<feature type="region of interest" description="Disordered" evidence="1">
    <location>
        <begin position="106"/>
        <end position="144"/>
    </location>
</feature>
<accession>A0A5B7FZM2</accession>
<dbReference type="AlphaFoldDB" id="A0A5B7FZM2"/>
<gene>
    <name evidence="2" type="ORF">E2C01_047139</name>
</gene>
<name>A0A5B7FZM2_PORTR</name>
<comment type="caution">
    <text evidence="2">The sequence shown here is derived from an EMBL/GenBank/DDBJ whole genome shotgun (WGS) entry which is preliminary data.</text>
</comment>
<reference evidence="2 3" key="1">
    <citation type="submission" date="2019-05" db="EMBL/GenBank/DDBJ databases">
        <title>Another draft genome of Portunus trituberculatus and its Hox gene families provides insights of decapod evolution.</title>
        <authorList>
            <person name="Jeong J.-H."/>
            <person name="Song I."/>
            <person name="Kim S."/>
            <person name="Choi T."/>
            <person name="Kim D."/>
            <person name="Ryu S."/>
            <person name="Kim W."/>
        </authorList>
    </citation>
    <scope>NUCLEOTIDE SEQUENCE [LARGE SCALE GENOMIC DNA]</scope>
    <source>
        <tissue evidence="2">Muscle</tissue>
    </source>
</reference>
<organism evidence="2 3">
    <name type="scientific">Portunus trituberculatus</name>
    <name type="common">Swimming crab</name>
    <name type="synonym">Neptunus trituberculatus</name>
    <dbReference type="NCBI Taxonomy" id="210409"/>
    <lineage>
        <taxon>Eukaryota</taxon>
        <taxon>Metazoa</taxon>
        <taxon>Ecdysozoa</taxon>
        <taxon>Arthropoda</taxon>
        <taxon>Crustacea</taxon>
        <taxon>Multicrustacea</taxon>
        <taxon>Malacostraca</taxon>
        <taxon>Eumalacostraca</taxon>
        <taxon>Eucarida</taxon>
        <taxon>Decapoda</taxon>
        <taxon>Pleocyemata</taxon>
        <taxon>Brachyura</taxon>
        <taxon>Eubrachyura</taxon>
        <taxon>Portunoidea</taxon>
        <taxon>Portunidae</taxon>
        <taxon>Portuninae</taxon>
        <taxon>Portunus</taxon>
    </lineage>
</organism>
<protein>
    <submittedName>
        <fullName evidence="2">Uncharacterized protein</fullName>
    </submittedName>
</protein>